<evidence type="ECO:0000256" key="8">
    <source>
        <dbReference type="ARBA" id="ARBA00022967"/>
    </source>
</evidence>
<keyword evidence="8 16" id="KW-1278">Translocase</keyword>
<comment type="similarity">
    <text evidence="16 17">Belongs to the NqrC family.</text>
</comment>
<evidence type="ECO:0000256" key="1">
    <source>
        <dbReference type="ARBA" id="ARBA00022448"/>
    </source>
</evidence>
<comment type="function">
    <text evidence="16">NQR complex catalyzes the reduction of ubiquinone-1 to ubiquinol by two successive reactions, coupled with the transport of Na(+) ions from the cytoplasm to the periplasm. NqrA to NqrE are probably involved in the second step, the conversion of ubisemiquinone to ubiquinol.</text>
</comment>
<dbReference type="HAMAP" id="MF_00427">
    <property type="entry name" value="NqrC"/>
    <property type="match status" value="1"/>
</dbReference>
<dbReference type="NCBIfam" id="TIGR01938">
    <property type="entry name" value="nqrC"/>
    <property type="match status" value="1"/>
</dbReference>
<keyword evidence="4 16" id="KW-0597">Phosphoprotein</keyword>
<dbReference type="InterPro" id="IPR007329">
    <property type="entry name" value="FMN-bd"/>
</dbReference>
<accession>A0A4Q7ZAE1</accession>
<evidence type="ECO:0000256" key="5">
    <source>
        <dbReference type="ARBA" id="ARBA00022630"/>
    </source>
</evidence>
<evidence type="ECO:0000256" key="16">
    <source>
        <dbReference type="HAMAP-Rule" id="MF_00427"/>
    </source>
</evidence>
<comment type="caution">
    <text evidence="20">The sequence shown here is derived from an EMBL/GenBank/DDBJ whole genome shotgun (WGS) entry which is preliminary data.</text>
</comment>
<dbReference type="Proteomes" id="UP000292423">
    <property type="component" value="Unassembled WGS sequence"/>
</dbReference>
<evidence type="ECO:0000256" key="13">
    <source>
        <dbReference type="ARBA" id="ARBA00023075"/>
    </source>
</evidence>
<evidence type="ECO:0000259" key="19">
    <source>
        <dbReference type="SMART" id="SM00900"/>
    </source>
</evidence>
<evidence type="ECO:0000256" key="7">
    <source>
        <dbReference type="ARBA" id="ARBA00022692"/>
    </source>
</evidence>
<dbReference type="GO" id="GO:0005886">
    <property type="term" value="C:plasma membrane"/>
    <property type="evidence" value="ECO:0007669"/>
    <property type="project" value="UniProtKB-SubCell"/>
</dbReference>
<evidence type="ECO:0000256" key="6">
    <source>
        <dbReference type="ARBA" id="ARBA00022643"/>
    </source>
</evidence>
<organism evidence="20 21">
    <name type="scientific">Fluviicoccus keumensis</name>
    <dbReference type="NCBI Taxonomy" id="1435465"/>
    <lineage>
        <taxon>Bacteria</taxon>
        <taxon>Pseudomonadati</taxon>
        <taxon>Pseudomonadota</taxon>
        <taxon>Gammaproteobacteria</taxon>
        <taxon>Moraxellales</taxon>
        <taxon>Moraxellaceae</taxon>
        <taxon>Fluviicoccus</taxon>
    </lineage>
</organism>
<comment type="subcellular location">
    <subcellularLocation>
        <location evidence="16">Cell membrane</location>
        <topology evidence="16">Single-pass membrane protein</topology>
    </subcellularLocation>
</comment>
<dbReference type="Pfam" id="PF04205">
    <property type="entry name" value="FMN_bind"/>
    <property type="match status" value="1"/>
</dbReference>
<keyword evidence="1 16" id="KW-0813">Transport</keyword>
<protein>
    <recommendedName>
        <fullName evidence="16 17">Na(+)-translocating NADH-quinone reductase subunit C</fullName>
        <shortName evidence="16 17">Na(+)-NQR subunit C</shortName>
        <shortName evidence="16 17">Na(+)-translocating NQR subunit C</shortName>
        <ecNumber evidence="16 17">7.2.1.1</ecNumber>
    </recommendedName>
    <alternativeName>
        <fullName evidence="16 17">NQR complex subunit C</fullName>
    </alternativeName>
    <alternativeName>
        <fullName evidence="16 17">NQR-1 subunit C</fullName>
    </alternativeName>
</protein>
<keyword evidence="14 16" id="KW-0472">Membrane</keyword>
<keyword evidence="7 16" id="KW-0812">Transmembrane</keyword>
<keyword evidence="10 16" id="KW-0520">NAD</keyword>
<feature type="chain" id="PRO_5020961516" description="Na(+)-translocating NADH-quinone reductase subunit C" evidence="18">
    <location>
        <begin position="26"/>
        <end position="261"/>
    </location>
</feature>
<keyword evidence="5 16" id="KW-0285">Flavoprotein</keyword>
<dbReference type="NCBIfam" id="NF003749">
    <property type="entry name" value="PRK05346.1-5"/>
    <property type="match status" value="1"/>
</dbReference>
<dbReference type="OrthoDB" id="9786835at2"/>
<dbReference type="InterPro" id="IPR010204">
    <property type="entry name" value="NqrC"/>
</dbReference>
<evidence type="ECO:0000256" key="2">
    <source>
        <dbReference type="ARBA" id="ARBA00022475"/>
    </source>
</evidence>
<sequence>MSKESTGKTLLVATVLSVVCSIALAAAVTLLKPIQDTNKSLEKQRKILAAARVLPEGEGSPAEVHRQFQRFQRYLVKLDTGEYRQIKAEDNYDQRKATKDPKRSVALTQADDIAGLKRRANEADIYVLRDAASKAESLVLPISGYGLWSTLYGYIVLQGDANSVVGITFTEHGETPGLGGEVDNPKWKALWTGKQVYDAQGAPVLGLIKGSVDPAKPDAVHQVDGLSGATLTSNGVTHLVRFWMGDLGFRKFLNKVRQEGI</sequence>
<keyword evidence="15 16" id="KW-0739">Sodium transport</keyword>
<dbReference type="AlphaFoldDB" id="A0A4Q7ZAE1"/>
<dbReference type="PANTHER" id="PTHR37838">
    <property type="entry name" value="NA(+)-TRANSLOCATING NADH-QUINONE REDUCTASE SUBUNIT C"/>
    <property type="match status" value="1"/>
</dbReference>
<evidence type="ECO:0000313" key="20">
    <source>
        <dbReference type="EMBL" id="RZU47084.1"/>
    </source>
</evidence>
<gene>
    <name evidence="16" type="primary">nqrC</name>
    <name evidence="20" type="ORF">EV700_1475</name>
</gene>
<comment type="caution">
    <text evidence="16">Lacks conserved residue(s) required for the propagation of feature annotation.</text>
</comment>
<evidence type="ECO:0000256" key="17">
    <source>
        <dbReference type="PIRNR" id="PIRNR009437"/>
    </source>
</evidence>
<keyword evidence="3" id="KW-0997">Cell inner membrane</keyword>
<keyword evidence="18" id="KW-0732">Signal</keyword>
<dbReference type="PANTHER" id="PTHR37838:SF1">
    <property type="entry name" value="NA(+)-TRANSLOCATING NADH-QUINONE REDUCTASE SUBUNIT C"/>
    <property type="match status" value="1"/>
</dbReference>
<reference evidence="20 21" key="1">
    <citation type="submission" date="2019-02" db="EMBL/GenBank/DDBJ databases">
        <title>Genomic Encyclopedia of Type Strains, Phase IV (KMG-IV): sequencing the most valuable type-strain genomes for metagenomic binning, comparative biology and taxonomic classification.</title>
        <authorList>
            <person name="Goeker M."/>
        </authorList>
    </citation>
    <scope>NUCLEOTIDE SEQUENCE [LARGE SCALE GENOMIC DNA]</scope>
    <source>
        <strain evidence="20 21">DSM 105135</strain>
    </source>
</reference>
<keyword evidence="2 16" id="KW-1003">Cell membrane</keyword>
<dbReference type="SMART" id="SM00900">
    <property type="entry name" value="FMN_bind"/>
    <property type="match status" value="1"/>
</dbReference>
<keyword evidence="21" id="KW-1185">Reference proteome</keyword>
<dbReference type="PIRSF" id="PIRSF009437">
    <property type="entry name" value="NQR-1_subunit_C"/>
    <property type="match status" value="1"/>
</dbReference>
<comment type="subunit">
    <text evidence="16 17">Composed of six subunits; NqrA, NqrB, NqrC, NqrD, NqrE and NqrF.</text>
</comment>
<evidence type="ECO:0000256" key="14">
    <source>
        <dbReference type="ARBA" id="ARBA00023136"/>
    </source>
</evidence>
<proteinExistence type="inferred from homology"/>
<keyword evidence="13 16" id="KW-0830">Ubiquinone</keyword>
<keyword evidence="11 16" id="KW-0915">Sodium</keyword>
<evidence type="ECO:0000313" key="21">
    <source>
        <dbReference type="Proteomes" id="UP000292423"/>
    </source>
</evidence>
<dbReference type="RefSeq" id="WP_130412273.1">
    <property type="nucleotide sequence ID" value="NZ_SHKX01000011.1"/>
</dbReference>
<evidence type="ECO:0000256" key="11">
    <source>
        <dbReference type="ARBA" id="ARBA00023053"/>
    </source>
</evidence>
<feature type="domain" description="FMN-binding" evidence="19">
    <location>
        <begin position="146"/>
        <end position="247"/>
    </location>
</feature>
<dbReference type="GO" id="GO:0010181">
    <property type="term" value="F:FMN binding"/>
    <property type="evidence" value="ECO:0007669"/>
    <property type="project" value="UniProtKB-UniRule"/>
</dbReference>
<evidence type="ECO:0000256" key="12">
    <source>
        <dbReference type="ARBA" id="ARBA00023065"/>
    </source>
</evidence>
<keyword evidence="6 16" id="KW-0288">FMN</keyword>
<feature type="modified residue" description="FMN phosphoryl threonine" evidence="16">
    <location>
        <position position="230"/>
    </location>
</feature>
<evidence type="ECO:0000256" key="9">
    <source>
        <dbReference type="ARBA" id="ARBA00022989"/>
    </source>
</evidence>
<name>A0A4Q7ZAE1_9GAMM</name>
<feature type="signal peptide" evidence="18">
    <location>
        <begin position="1"/>
        <end position="25"/>
    </location>
</feature>
<evidence type="ECO:0000256" key="18">
    <source>
        <dbReference type="SAM" id="SignalP"/>
    </source>
</evidence>
<keyword evidence="9 16" id="KW-1133">Transmembrane helix</keyword>
<evidence type="ECO:0000256" key="10">
    <source>
        <dbReference type="ARBA" id="ARBA00023027"/>
    </source>
</evidence>
<comment type="cofactor">
    <cofactor evidence="16 17">
        <name>FMN</name>
        <dbReference type="ChEBI" id="CHEBI:58210"/>
    </cofactor>
</comment>
<evidence type="ECO:0000256" key="3">
    <source>
        <dbReference type="ARBA" id="ARBA00022519"/>
    </source>
</evidence>
<evidence type="ECO:0000256" key="4">
    <source>
        <dbReference type="ARBA" id="ARBA00022553"/>
    </source>
</evidence>
<dbReference type="EC" id="7.2.1.1" evidence="16 17"/>
<comment type="catalytic activity">
    <reaction evidence="16 17">
        <text>a ubiquinone + n Na(+)(in) + NADH + H(+) = a ubiquinol + n Na(+)(out) + NAD(+)</text>
        <dbReference type="Rhea" id="RHEA:47748"/>
        <dbReference type="Rhea" id="RHEA-COMP:9565"/>
        <dbReference type="Rhea" id="RHEA-COMP:9566"/>
        <dbReference type="ChEBI" id="CHEBI:15378"/>
        <dbReference type="ChEBI" id="CHEBI:16389"/>
        <dbReference type="ChEBI" id="CHEBI:17976"/>
        <dbReference type="ChEBI" id="CHEBI:29101"/>
        <dbReference type="ChEBI" id="CHEBI:57540"/>
        <dbReference type="ChEBI" id="CHEBI:57945"/>
        <dbReference type="EC" id="7.2.1.1"/>
    </reaction>
</comment>
<dbReference type="GO" id="GO:0016655">
    <property type="term" value="F:oxidoreductase activity, acting on NAD(P)H, quinone or similar compound as acceptor"/>
    <property type="evidence" value="ECO:0007669"/>
    <property type="project" value="UniProtKB-UniRule"/>
</dbReference>
<evidence type="ECO:0000256" key="15">
    <source>
        <dbReference type="ARBA" id="ARBA00023201"/>
    </source>
</evidence>
<dbReference type="EMBL" id="SHKX01000011">
    <property type="protein sequence ID" value="RZU47084.1"/>
    <property type="molecule type" value="Genomic_DNA"/>
</dbReference>
<dbReference type="GO" id="GO:0006814">
    <property type="term" value="P:sodium ion transport"/>
    <property type="evidence" value="ECO:0007669"/>
    <property type="project" value="UniProtKB-UniRule"/>
</dbReference>
<keyword evidence="12 16" id="KW-0406">Ion transport</keyword>